<accession>A0A5N7MKN6</accession>
<gene>
    <name evidence="2" type="ORF">FS320_19975</name>
</gene>
<dbReference type="Proteomes" id="UP000403266">
    <property type="component" value="Unassembled WGS sequence"/>
</dbReference>
<feature type="region of interest" description="Disordered" evidence="1">
    <location>
        <begin position="34"/>
        <end position="66"/>
    </location>
</feature>
<evidence type="ECO:0000256" key="1">
    <source>
        <dbReference type="SAM" id="MobiDB-lite"/>
    </source>
</evidence>
<evidence type="ECO:0000313" key="2">
    <source>
        <dbReference type="EMBL" id="MPR27408.1"/>
    </source>
</evidence>
<keyword evidence="3" id="KW-1185">Reference proteome</keyword>
<dbReference type="AlphaFoldDB" id="A0A5N7MKN6"/>
<comment type="caution">
    <text evidence="2">The sequence shown here is derived from an EMBL/GenBank/DDBJ whole genome shotgun (WGS) entry which is preliminary data.</text>
</comment>
<organism evidence="2 3">
    <name type="scientific">Microvirga tunisiensis</name>
    <dbReference type="NCBI Taxonomy" id="2108360"/>
    <lineage>
        <taxon>Bacteria</taxon>
        <taxon>Pseudomonadati</taxon>
        <taxon>Pseudomonadota</taxon>
        <taxon>Alphaproteobacteria</taxon>
        <taxon>Hyphomicrobiales</taxon>
        <taxon>Methylobacteriaceae</taxon>
        <taxon>Microvirga</taxon>
    </lineage>
</organism>
<reference evidence="2 3" key="1">
    <citation type="journal article" date="2019" name="Syst. Appl. Microbiol.">
        <title>Microvirga tunisiensis sp. nov., a root nodule symbiotic bacterium isolated from Lupinus micranthus and L. luteus grown in Northern Tunisia.</title>
        <authorList>
            <person name="Msaddak A."/>
            <person name="Rejili M."/>
            <person name="Duran D."/>
            <person name="Mars M."/>
            <person name="Palacios J.M."/>
            <person name="Ruiz-Argueso T."/>
            <person name="Rey L."/>
            <person name="Imperial J."/>
        </authorList>
    </citation>
    <scope>NUCLEOTIDE SEQUENCE [LARGE SCALE GENOMIC DNA]</scope>
    <source>
        <strain evidence="2 3">Lmie10</strain>
    </source>
</reference>
<proteinExistence type="predicted"/>
<evidence type="ECO:0000313" key="3">
    <source>
        <dbReference type="Proteomes" id="UP000403266"/>
    </source>
</evidence>
<name>A0A5N7MKN6_9HYPH</name>
<dbReference type="EMBL" id="VOSK01000087">
    <property type="protein sequence ID" value="MPR27408.1"/>
    <property type="molecule type" value="Genomic_DNA"/>
</dbReference>
<sequence length="254" mass="28271">MLRSAGSLSDLLTARHAFAVAQLEPRRLLIARARKQYNPNQPRVPAGDPEGRRWTGGGSSGVGPRSEYAQLRPRRLPGGYRIIADRAYEATPAQEERLDITAAQARALVREVQRQDPTWKPRPSLYESIEGQILANQSEAQQATARLRELGVGEVRAQSLNEVLLPRGSLIGTRDGRASIGTRTVSQSEFRDLLDVLSLGAQPIPVPPGYRRLWYQRPDGSVFRLRRSERNGMTIDIIQTSHATINNGDKVHKK</sequence>
<protein>
    <submittedName>
        <fullName evidence="2">Uncharacterized protein</fullName>
    </submittedName>
</protein>